<proteinExistence type="predicted"/>
<feature type="non-terminal residue" evidence="1">
    <location>
        <position position="1"/>
    </location>
</feature>
<gene>
    <name evidence="1" type="ORF">EAG_05745</name>
</gene>
<dbReference type="GO" id="GO:0003676">
    <property type="term" value="F:nucleic acid binding"/>
    <property type="evidence" value="ECO:0007669"/>
    <property type="project" value="InterPro"/>
</dbReference>
<evidence type="ECO:0000313" key="1">
    <source>
        <dbReference type="EMBL" id="EFN71880.1"/>
    </source>
</evidence>
<dbReference type="InterPro" id="IPR036397">
    <property type="entry name" value="RNaseH_sf"/>
</dbReference>
<dbReference type="Proteomes" id="UP000000311">
    <property type="component" value="Unassembled WGS sequence"/>
</dbReference>
<evidence type="ECO:0000313" key="2">
    <source>
        <dbReference type="Proteomes" id="UP000000311"/>
    </source>
</evidence>
<dbReference type="InParanoid" id="E2A3V6"/>
<name>E2A3V6_CAMFO</name>
<reference evidence="1 2" key="1">
    <citation type="journal article" date="2010" name="Science">
        <title>Genomic comparison of the ants Camponotus floridanus and Harpegnathos saltator.</title>
        <authorList>
            <person name="Bonasio R."/>
            <person name="Zhang G."/>
            <person name="Ye C."/>
            <person name="Mutti N.S."/>
            <person name="Fang X."/>
            <person name="Qin N."/>
            <person name="Donahue G."/>
            <person name="Yang P."/>
            <person name="Li Q."/>
            <person name="Li C."/>
            <person name="Zhang P."/>
            <person name="Huang Z."/>
            <person name="Berger S.L."/>
            <person name="Reinberg D."/>
            <person name="Wang J."/>
            <person name="Liebig J."/>
        </authorList>
    </citation>
    <scope>NUCLEOTIDE SEQUENCE [LARGE SCALE GENOMIC DNA]</scope>
    <source>
        <strain evidence="2">C129</strain>
    </source>
</reference>
<dbReference type="Gene3D" id="3.30.420.10">
    <property type="entry name" value="Ribonuclease H-like superfamily/Ribonuclease H"/>
    <property type="match status" value="1"/>
</dbReference>
<sequence length="62" mass="7204">IVGDYIIGPEFIQGNVNADYYANFLLHEFDEYLKDVLLANRLEIIFQDRHPAHTSILTKIIL</sequence>
<accession>E2A3V6</accession>
<dbReference type="AlphaFoldDB" id="E2A3V6"/>
<keyword evidence="2" id="KW-1185">Reference proteome</keyword>
<organism evidence="2">
    <name type="scientific">Camponotus floridanus</name>
    <name type="common">Florida carpenter ant</name>
    <dbReference type="NCBI Taxonomy" id="104421"/>
    <lineage>
        <taxon>Eukaryota</taxon>
        <taxon>Metazoa</taxon>
        <taxon>Ecdysozoa</taxon>
        <taxon>Arthropoda</taxon>
        <taxon>Hexapoda</taxon>
        <taxon>Insecta</taxon>
        <taxon>Pterygota</taxon>
        <taxon>Neoptera</taxon>
        <taxon>Endopterygota</taxon>
        <taxon>Hymenoptera</taxon>
        <taxon>Apocrita</taxon>
        <taxon>Aculeata</taxon>
        <taxon>Formicoidea</taxon>
        <taxon>Formicidae</taxon>
        <taxon>Formicinae</taxon>
        <taxon>Camponotus</taxon>
    </lineage>
</organism>
<protein>
    <submittedName>
        <fullName evidence="1">Uncharacterized protein</fullName>
    </submittedName>
</protein>
<feature type="non-terminal residue" evidence="1">
    <location>
        <position position="62"/>
    </location>
</feature>
<dbReference type="EMBL" id="GL436510">
    <property type="protein sequence ID" value="EFN71880.1"/>
    <property type="molecule type" value="Genomic_DNA"/>
</dbReference>